<dbReference type="AlphaFoldDB" id="A0A1D8KC40"/>
<dbReference type="Gene3D" id="1.10.357.140">
    <property type="entry name" value="UbiA prenyltransferase"/>
    <property type="match status" value="1"/>
</dbReference>
<evidence type="ECO:0000256" key="8">
    <source>
        <dbReference type="ARBA" id="ARBA00023133"/>
    </source>
</evidence>
<dbReference type="PANTHER" id="PTHR43448:SF7">
    <property type="entry name" value="4-HYDROXYBENZOATE SOLANESYLTRANSFERASE"/>
    <property type="match status" value="1"/>
</dbReference>
<dbReference type="EMBL" id="CP017448">
    <property type="protein sequence ID" value="AOV18531.1"/>
    <property type="molecule type" value="Genomic_DNA"/>
</dbReference>
<reference evidence="15 16" key="1">
    <citation type="submission" date="2016-09" db="EMBL/GenBank/DDBJ databases">
        <title>Acidihalobacter prosperus V6 (DSM14174).</title>
        <authorList>
            <person name="Khaleque H.N."/>
            <person name="Ramsay J.P."/>
            <person name="Murphy R.J.T."/>
            <person name="Kaksonen A.H."/>
            <person name="Boxall N.J."/>
            <person name="Watkin E.L.J."/>
        </authorList>
    </citation>
    <scope>NUCLEOTIDE SEQUENCE [LARGE SCALE GENOMIC DNA]</scope>
    <source>
        <strain evidence="15 16">V6</strain>
    </source>
</reference>
<dbReference type="InterPro" id="IPR000537">
    <property type="entry name" value="UbiA_prenyltransferase"/>
</dbReference>
<evidence type="ECO:0000256" key="10">
    <source>
        <dbReference type="ARBA" id="ARBA00030253"/>
    </source>
</evidence>
<dbReference type="GO" id="GO:0005886">
    <property type="term" value="C:plasma membrane"/>
    <property type="evidence" value="ECO:0007669"/>
    <property type="project" value="UniProtKB-SubCell"/>
</dbReference>
<keyword evidence="7 14" id="KW-1133">Transmembrane helix</keyword>
<evidence type="ECO:0000256" key="5">
    <source>
        <dbReference type="ARBA" id="ARBA00022679"/>
    </source>
</evidence>
<evidence type="ECO:0000256" key="9">
    <source>
        <dbReference type="ARBA" id="ARBA00023136"/>
    </source>
</evidence>
<dbReference type="Proteomes" id="UP000095342">
    <property type="component" value="Chromosome"/>
</dbReference>
<feature type="transmembrane region" description="Helical" evidence="14">
    <location>
        <begin position="129"/>
        <end position="146"/>
    </location>
</feature>
<comment type="function">
    <text evidence="14">Converts heme B (protoheme IX) to heme O by substitution of the vinyl group on carbon 2 of heme B porphyrin ring with a hydroxyethyl farnesyl side group.</text>
</comment>
<dbReference type="GO" id="GO:0048034">
    <property type="term" value="P:heme O biosynthetic process"/>
    <property type="evidence" value="ECO:0007669"/>
    <property type="project" value="UniProtKB-UniRule"/>
</dbReference>
<keyword evidence="9 14" id="KW-0472">Membrane</keyword>
<evidence type="ECO:0000313" key="16">
    <source>
        <dbReference type="Proteomes" id="UP000095342"/>
    </source>
</evidence>
<comment type="subcellular location">
    <subcellularLocation>
        <location evidence="1 14">Cell membrane</location>
        <topology evidence="1 14">Multi-pass membrane protein</topology>
    </subcellularLocation>
</comment>
<dbReference type="KEGG" id="aaeo:BJI67_08590"/>
<dbReference type="InterPro" id="IPR030470">
    <property type="entry name" value="UbiA_prenylTrfase_CS"/>
</dbReference>
<keyword evidence="8 14" id="KW-0350">Heme biosynthesis</keyword>
<keyword evidence="5 14" id="KW-0808">Transferase</keyword>
<keyword evidence="16" id="KW-1185">Reference proteome</keyword>
<organism evidence="15 16">
    <name type="scientific">Acidihalobacter aeolianus</name>
    <dbReference type="NCBI Taxonomy" id="2792603"/>
    <lineage>
        <taxon>Bacteria</taxon>
        <taxon>Pseudomonadati</taxon>
        <taxon>Pseudomonadota</taxon>
        <taxon>Gammaproteobacteria</taxon>
        <taxon>Chromatiales</taxon>
        <taxon>Ectothiorhodospiraceae</taxon>
        <taxon>Acidihalobacter</taxon>
    </lineage>
</organism>
<evidence type="ECO:0000256" key="7">
    <source>
        <dbReference type="ARBA" id="ARBA00022989"/>
    </source>
</evidence>
<protein>
    <recommendedName>
        <fullName evidence="11 14">Protoheme IX farnesyltransferase</fullName>
        <ecNumber evidence="3 14">2.5.1.141</ecNumber>
    </recommendedName>
    <alternativeName>
        <fullName evidence="12 14">Heme B farnesyltransferase</fullName>
    </alternativeName>
    <alternativeName>
        <fullName evidence="10 14">Heme O synthase</fullName>
    </alternativeName>
</protein>
<dbReference type="InterPro" id="IPR006369">
    <property type="entry name" value="Protohaem_IX_farnesylTrfase"/>
</dbReference>
<proteinExistence type="inferred from homology"/>
<dbReference type="HAMAP" id="MF_00154">
    <property type="entry name" value="CyoE_CtaB"/>
    <property type="match status" value="1"/>
</dbReference>
<dbReference type="GO" id="GO:0008495">
    <property type="term" value="F:protoheme IX farnesyltransferase activity"/>
    <property type="evidence" value="ECO:0007669"/>
    <property type="project" value="UniProtKB-UniRule"/>
</dbReference>
<sequence length="314" mass="33920">MNEIELNSNQQAGAPGATPSLIRDLLTLAKARVVSLLVFTAIVGELLAPQFWRHWSGALAGLVGIALAGGAGGVLNQLVEPSLDQHMRRTRRRPLVNGRITRGWAMLYALMLFGGAVTVLALWTNATTLVLTLFGTVGYGVIYTLYLKPSTPWNIVWGGLAGALPPLIGWAAVGAPIAAMPILLVLLIFVWTPAHFWPLALYFREDYAKACIPMLPVTHGVERTRAEIVKYAVATLAVSLTPALFGAGLLYTLAAAASGIWYTGLTIRLKRMPVSIEMDQYARRVFAASISYLFILYAALIGDHLLQMTGLPLV</sequence>
<evidence type="ECO:0000256" key="3">
    <source>
        <dbReference type="ARBA" id="ARBA00012292"/>
    </source>
</evidence>
<dbReference type="EC" id="2.5.1.141" evidence="3 14"/>
<dbReference type="NCBIfam" id="TIGR01473">
    <property type="entry name" value="cyoE_ctaB"/>
    <property type="match status" value="1"/>
</dbReference>
<dbReference type="UniPathway" id="UPA00834">
    <property type="reaction ID" value="UER00712"/>
</dbReference>
<dbReference type="Pfam" id="PF01040">
    <property type="entry name" value="UbiA"/>
    <property type="match status" value="1"/>
</dbReference>
<comment type="pathway">
    <text evidence="2 14">Porphyrin-containing compound metabolism; heme O biosynthesis; heme O from protoheme: step 1/1.</text>
</comment>
<dbReference type="InterPro" id="IPR044878">
    <property type="entry name" value="UbiA_sf"/>
</dbReference>
<evidence type="ECO:0000256" key="14">
    <source>
        <dbReference type="HAMAP-Rule" id="MF_00154"/>
    </source>
</evidence>
<feature type="transmembrane region" description="Helical" evidence="14">
    <location>
        <begin position="58"/>
        <end position="79"/>
    </location>
</feature>
<comment type="miscellaneous">
    <text evidence="14">Carbon 2 of the heme B porphyrin ring is defined according to the Fischer nomenclature.</text>
</comment>
<keyword evidence="6 14" id="KW-0812">Transmembrane</keyword>
<dbReference type="NCBIfam" id="NF003349">
    <property type="entry name" value="PRK04375.1-2"/>
    <property type="match status" value="1"/>
</dbReference>
<dbReference type="PANTHER" id="PTHR43448">
    <property type="entry name" value="PROTOHEME IX FARNESYLTRANSFERASE, MITOCHONDRIAL"/>
    <property type="match status" value="1"/>
</dbReference>
<evidence type="ECO:0000256" key="2">
    <source>
        <dbReference type="ARBA" id="ARBA00004919"/>
    </source>
</evidence>
<evidence type="ECO:0000256" key="12">
    <source>
        <dbReference type="ARBA" id="ARBA00042475"/>
    </source>
</evidence>
<feature type="transmembrane region" description="Helical" evidence="14">
    <location>
        <begin position="33"/>
        <end position="52"/>
    </location>
</feature>
<feature type="transmembrane region" description="Helical" evidence="14">
    <location>
        <begin position="100"/>
        <end position="123"/>
    </location>
</feature>
<comment type="similarity">
    <text evidence="14">Belongs to the UbiA prenyltransferase family. Protoheme IX farnesyltransferase subfamily.</text>
</comment>
<evidence type="ECO:0000313" key="15">
    <source>
        <dbReference type="EMBL" id="AOV18531.1"/>
    </source>
</evidence>
<evidence type="ECO:0000256" key="6">
    <source>
        <dbReference type="ARBA" id="ARBA00022692"/>
    </source>
</evidence>
<name>A0A1D8KC40_9GAMM</name>
<accession>A0A1D8KC40</accession>
<evidence type="ECO:0000256" key="1">
    <source>
        <dbReference type="ARBA" id="ARBA00004651"/>
    </source>
</evidence>
<dbReference type="PROSITE" id="PS00943">
    <property type="entry name" value="UBIA"/>
    <property type="match status" value="1"/>
</dbReference>
<comment type="catalytic activity">
    <reaction evidence="13 14">
        <text>heme b + (2E,6E)-farnesyl diphosphate + H2O = Fe(II)-heme o + diphosphate</text>
        <dbReference type="Rhea" id="RHEA:28070"/>
        <dbReference type="ChEBI" id="CHEBI:15377"/>
        <dbReference type="ChEBI" id="CHEBI:33019"/>
        <dbReference type="ChEBI" id="CHEBI:60344"/>
        <dbReference type="ChEBI" id="CHEBI:60530"/>
        <dbReference type="ChEBI" id="CHEBI:175763"/>
        <dbReference type="EC" id="2.5.1.141"/>
    </reaction>
</comment>
<evidence type="ECO:0000256" key="13">
    <source>
        <dbReference type="ARBA" id="ARBA00047690"/>
    </source>
</evidence>
<dbReference type="CDD" id="cd13957">
    <property type="entry name" value="PT_UbiA_Cox10"/>
    <property type="match status" value="1"/>
</dbReference>
<feature type="transmembrane region" description="Helical" evidence="14">
    <location>
        <begin position="243"/>
        <end position="264"/>
    </location>
</feature>
<gene>
    <name evidence="14" type="primary">cyoE</name>
    <name evidence="15" type="ORF">BJI67_08590</name>
</gene>
<keyword evidence="4 14" id="KW-1003">Cell membrane</keyword>
<evidence type="ECO:0000256" key="4">
    <source>
        <dbReference type="ARBA" id="ARBA00022475"/>
    </source>
</evidence>
<feature type="transmembrane region" description="Helical" evidence="14">
    <location>
        <begin position="167"/>
        <end position="191"/>
    </location>
</feature>
<feature type="transmembrane region" description="Helical" evidence="14">
    <location>
        <begin position="285"/>
        <end position="306"/>
    </location>
</feature>
<evidence type="ECO:0000256" key="11">
    <source>
        <dbReference type="ARBA" id="ARBA00040810"/>
    </source>
</evidence>